<dbReference type="Gene3D" id="2.60.120.10">
    <property type="entry name" value="Jelly Rolls"/>
    <property type="match status" value="1"/>
</dbReference>
<keyword evidence="2" id="KW-1185">Reference proteome</keyword>
<proteinExistence type="predicted"/>
<organism evidence="1 2">
    <name type="scientific">Streptomyces caeruleatus</name>
    <dbReference type="NCBI Taxonomy" id="661399"/>
    <lineage>
        <taxon>Bacteria</taxon>
        <taxon>Bacillati</taxon>
        <taxon>Actinomycetota</taxon>
        <taxon>Actinomycetes</taxon>
        <taxon>Kitasatosporales</taxon>
        <taxon>Streptomycetaceae</taxon>
        <taxon>Streptomyces</taxon>
    </lineage>
</organism>
<reference evidence="1 2" key="1">
    <citation type="submission" date="2015-10" db="EMBL/GenBank/DDBJ databases">
        <title>Draft genome sequence of Streptomyces caeruleatus NRRL B-24802, type strain for the species Streptomyces caeruleatus.</title>
        <authorList>
            <person name="Ruckert C."/>
            <person name="Winkler A."/>
            <person name="Kalinowski J."/>
            <person name="Kampfer P."/>
            <person name="Glaeser S."/>
        </authorList>
    </citation>
    <scope>NUCLEOTIDE SEQUENCE [LARGE SCALE GENOMIC DNA]</scope>
    <source>
        <strain evidence="1 2">NRRL B-24802</strain>
    </source>
</reference>
<dbReference type="Proteomes" id="UP000053429">
    <property type="component" value="Unassembled WGS sequence"/>
</dbReference>
<evidence type="ECO:0000313" key="2">
    <source>
        <dbReference type="Proteomes" id="UP000053429"/>
    </source>
</evidence>
<name>A0A101U8G1_9ACTN</name>
<gene>
    <name evidence="1" type="ORF">AQJ67_04890</name>
</gene>
<dbReference type="EMBL" id="LMWY01000003">
    <property type="protein sequence ID" value="KUO06131.1"/>
    <property type="molecule type" value="Genomic_DNA"/>
</dbReference>
<dbReference type="InterPro" id="IPR014710">
    <property type="entry name" value="RmlC-like_jellyroll"/>
</dbReference>
<evidence type="ECO:0000313" key="1">
    <source>
        <dbReference type="EMBL" id="KUO06131.1"/>
    </source>
</evidence>
<comment type="caution">
    <text evidence="1">The sequence shown here is derived from an EMBL/GenBank/DDBJ whole genome shotgun (WGS) entry which is preliminary data.</text>
</comment>
<dbReference type="RefSeq" id="WP_062716696.1">
    <property type="nucleotide sequence ID" value="NZ_KQ948924.1"/>
</dbReference>
<dbReference type="STRING" id="661399.AQJ67_04890"/>
<accession>A0A101U8G1</accession>
<dbReference type="InterPro" id="IPR011051">
    <property type="entry name" value="RmlC_Cupin_sf"/>
</dbReference>
<protein>
    <recommendedName>
        <fullName evidence="3">Cupin 2 conserved barrel domain-containing protein</fullName>
    </recommendedName>
</protein>
<sequence length="126" mass="13461">MTRNALPTSAGPLPALREVSGHHTPVPFLLTRDMFGGIPVEFAGAEISDLVDRPVAEPHVHDTSEIYLLFSIEPGGATITVEVEGESHTLVSPAAFYVPAGTRHRFITRSAAPGSYCFGLFVDITS</sequence>
<dbReference type="AlphaFoldDB" id="A0A101U8G1"/>
<dbReference type="SUPFAM" id="SSF51182">
    <property type="entry name" value="RmlC-like cupins"/>
    <property type="match status" value="1"/>
</dbReference>
<evidence type="ECO:0008006" key="3">
    <source>
        <dbReference type="Google" id="ProtNLM"/>
    </source>
</evidence>
<dbReference type="OrthoDB" id="4190814at2"/>